<dbReference type="EMBL" id="JAODIM010000043">
    <property type="protein sequence ID" value="MCU5779634.1"/>
    <property type="molecule type" value="Genomic_DNA"/>
</dbReference>
<keyword evidence="3" id="KW-1185">Reference proteome</keyword>
<evidence type="ECO:0000313" key="3">
    <source>
        <dbReference type="Proteomes" id="UP001064262"/>
    </source>
</evidence>
<dbReference type="InterPro" id="IPR041436">
    <property type="entry name" value="RNAse_A_bac"/>
</dbReference>
<feature type="domain" description="Bacterial CdiA-CT RNAse A" evidence="1">
    <location>
        <begin position="161"/>
        <end position="275"/>
    </location>
</feature>
<protein>
    <recommendedName>
        <fullName evidence="1">Bacterial CdiA-CT RNAse A domain-containing protein</fullName>
    </recommendedName>
</protein>
<dbReference type="Pfam" id="PF18431">
    <property type="entry name" value="RNAse_A_bac"/>
    <property type="match status" value="1"/>
</dbReference>
<evidence type="ECO:0000259" key="1">
    <source>
        <dbReference type="Pfam" id="PF18431"/>
    </source>
</evidence>
<reference evidence="2" key="1">
    <citation type="submission" date="2022-09" db="EMBL/GenBank/DDBJ databases">
        <title>Winslowiella arboricola sp. nov., isolated from bleeding cankers on broadleaf hosts.</title>
        <authorList>
            <person name="Brady C."/>
            <person name="Kaur S."/>
            <person name="Crampton B."/>
            <person name="Maddock D."/>
            <person name="Arnold D."/>
            <person name="Denman S."/>
        </authorList>
    </citation>
    <scope>NUCLEOTIDE SEQUENCE</scope>
    <source>
        <strain evidence="2">BAC 15a-03b</strain>
    </source>
</reference>
<organism evidence="2 3">
    <name type="scientific">Winslowiella arboricola</name>
    <dbReference type="NCBI Taxonomy" id="2978220"/>
    <lineage>
        <taxon>Bacteria</taxon>
        <taxon>Pseudomonadati</taxon>
        <taxon>Pseudomonadota</taxon>
        <taxon>Gammaproteobacteria</taxon>
        <taxon>Enterobacterales</taxon>
        <taxon>Erwiniaceae</taxon>
        <taxon>Winslowiella</taxon>
    </lineage>
</organism>
<gene>
    <name evidence="2" type="ORF">N5923_19285</name>
</gene>
<dbReference type="RefSeq" id="WP_267144757.1">
    <property type="nucleotide sequence ID" value="NZ_JAODIL010000082.1"/>
</dbReference>
<dbReference type="CDD" id="cd20684">
    <property type="entry name" value="CdiA-CT_Yk_RNaseA-like"/>
    <property type="match status" value="1"/>
</dbReference>
<dbReference type="AlphaFoldDB" id="A0A9J6PQC0"/>
<proteinExistence type="predicted"/>
<comment type="caution">
    <text evidence="2">The sequence shown here is derived from an EMBL/GenBank/DDBJ whole genome shotgun (WGS) entry which is preliminary data.</text>
</comment>
<name>A0A9J6PQC0_9GAMM</name>
<evidence type="ECO:0000313" key="2">
    <source>
        <dbReference type="EMBL" id="MCU5779634.1"/>
    </source>
</evidence>
<dbReference type="Proteomes" id="UP001064262">
    <property type="component" value="Unassembled WGS sequence"/>
</dbReference>
<sequence>MDSDEGMKIILSPVQLAALLSDQSVSEGESMSNRLYGGLGIAGGIVEMFGAGAMCVVPEPTMLTKAGCVIVGTHSLDTLQASLRQVWTGRDTRSDTYNSAVSLAESLGADKKTAMKVGFTVDLAIPVAFSFAIGAERVVAIRSGRIKLLTHEAPSGSRVAGHTIDKHVGKTTEELFARLESSPRLMQSSSFISTQDAEILISKVLRNNKNQIAILAKNVPSGQNLKMVFNGSFGRKTGISVSRGSRKAQDCYKIRVILKFEYWHGKPYFLLTSFPMV</sequence>
<accession>A0A9J6PQC0</accession>